<organism evidence="3">
    <name type="scientific">Tanacetum cinerariifolium</name>
    <name type="common">Dalmatian daisy</name>
    <name type="synonym">Chrysanthemum cinerariifolium</name>
    <dbReference type="NCBI Taxonomy" id="118510"/>
    <lineage>
        <taxon>Eukaryota</taxon>
        <taxon>Viridiplantae</taxon>
        <taxon>Streptophyta</taxon>
        <taxon>Embryophyta</taxon>
        <taxon>Tracheophyta</taxon>
        <taxon>Spermatophyta</taxon>
        <taxon>Magnoliopsida</taxon>
        <taxon>eudicotyledons</taxon>
        <taxon>Gunneridae</taxon>
        <taxon>Pentapetalae</taxon>
        <taxon>asterids</taxon>
        <taxon>campanulids</taxon>
        <taxon>Asterales</taxon>
        <taxon>Asteraceae</taxon>
        <taxon>Asteroideae</taxon>
        <taxon>Anthemideae</taxon>
        <taxon>Anthemidinae</taxon>
        <taxon>Tanacetum</taxon>
    </lineage>
</organism>
<evidence type="ECO:0000259" key="2">
    <source>
        <dbReference type="Pfam" id="PF14214"/>
    </source>
</evidence>
<dbReference type="Pfam" id="PF14214">
    <property type="entry name" value="Helitron_like_N"/>
    <property type="match status" value="1"/>
</dbReference>
<protein>
    <recommendedName>
        <fullName evidence="2">Helitron helicase-like domain-containing protein</fullName>
    </recommendedName>
</protein>
<sequence length="260" mass="30203">MENEDDNVSDNSNEEDENSNERKKRKTISMHEYYCYKMQIRSKVNLLLLGLVDCMTSGEVQPNRIGQRFLLHASFIGGPSDMRRHFLDAMTLVQDDEVLKKLLFKKNILGRVAAYVYVVEFQECGLPHVDFLIIMEPQCKFTNPDNYDKVVCVELPDPRKHPLLYELVLKHMMHGPCGHLRYDISLNGILYSTFQKAALVRGLIESDESLSLCLSEATLFSFPPLLRRLFATTLTFCAQGDVIKLWDDHYEAFFKDYRFR</sequence>
<feature type="compositionally biased region" description="Acidic residues" evidence="1">
    <location>
        <begin position="1"/>
        <end position="18"/>
    </location>
</feature>
<name>A0A699JQR3_TANCI</name>
<feature type="domain" description="Helitron helicase-like" evidence="2">
    <location>
        <begin position="98"/>
        <end position="133"/>
    </location>
</feature>
<comment type="caution">
    <text evidence="3">The sequence shown here is derived from an EMBL/GenBank/DDBJ whole genome shotgun (WGS) entry which is preliminary data.</text>
</comment>
<dbReference type="PANTHER" id="PTHR10492:SF94">
    <property type="entry name" value="ATP-DEPENDENT DNA HELICASE"/>
    <property type="match status" value="1"/>
</dbReference>
<dbReference type="PANTHER" id="PTHR10492">
    <property type="match status" value="1"/>
</dbReference>
<evidence type="ECO:0000313" key="3">
    <source>
        <dbReference type="EMBL" id="GFA49667.1"/>
    </source>
</evidence>
<dbReference type="EMBL" id="BKCJ010434279">
    <property type="protein sequence ID" value="GFA49667.1"/>
    <property type="molecule type" value="Genomic_DNA"/>
</dbReference>
<evidence type="ECO:0000256" key="1">
    <source>
        <dbReference type="SAM" id="MobiDB-lite"/>
    </source>
</evidence>
<proteinExistence type="predicted"/>
<accession>A0A699JQR3</accession>
<feature type="non-terminal residue" evidence="3">
    <location>
        <position position="260"/>
    </location>
</feature>
<feature type="region of interest" description="Disordered" evidence="1">
    <location>
        <begin position="1"/>
        <end position="24"/>
    </location>
</feature>
<dbReference type="InterPro" id="IPR025476">
    <property type="entry name" value="Helitron_helicase-like"/>
</dbReference>
<gene>
    <name evidence="3" type="ORF">Tci_621639</name>
</gene>
<dbReference type="AlphaFoldDB" id="A0A699JQR3"/>
<reference evidence="3" key="1">
    <citation type="journal article" date="2019" name="Sci. Rep.">
        <title>Draft genome of Tanacetum cinerariifolium, the natural source of mosquito coil.</title>
        <authorList>
            <person name="Yamashiro T."/>
            <person name="Shiraishi A."/>
            <person name="Satake H."/>
            <person name="Nakayama K."/>
        </authorList>
    </citation>
    <scope>NUCLEOTIDE SEQUENCE</scope>
</reference>